<accession>A0A835VG38</accession>
<dbReference type="AlphaFoldDB" id="A0A835VG38"/>
<protein>
    <submittedName>
        <fullName evidence="1">Uncharacterized protein</fullName>
    </submittedName>
</protein>
<dbReference type="OrthoDB" id="1869454at2759"/>
<name>A0A835VG38_VANPL</name>
<comment type="caution">
    <text evidence="1">The sequence shown here is derived from an EMBL/GenBank/DDBJ whole genome shotgun (WGS) entry which is preliminary data.</text>
</comment>
<proteinExistence type="predicted"/>
<reference evidence="1 2" key="1">
    <citation type="journal article" date="2020" name="Nat. Food">
        <title>A phased Vanilla planifolia genome enables genetic improvement of flavour and production.</title>
        <authorList>
            <person name="Hasing T."/>
            <person name="Tang H."/>
            <person name="Brym M."/>
            <person name="Khazi F."/>
            <person name="Huang T."/>
            <person name="Chambers A.H."/>
        </authorList>
    </citation>
    <scope>NUCLEOTIDE SEQUENCE [LARGE SCALE GENOMIC DNA]</scope>
    <source>
        <tissue evidence="1">Leaf</tissue>
    </source>
</reference>
<evidence type="ECO:0000313" key="2">
    <source>
        <dbReference type="Proteomes" id="UP000636800"/>
    </source>
</evidence>
<organism evidence="1 2">
    <name type="scientific">Vanilla planifolia</name>
    <name type="common">Vanilla</name>
    <dbReference type="NCBI Taxonomy" id="51239"/>
    <lineage>
        <taxon>Eukaryota</taxon>
        <taxon>Viridiplantae</taxon>
        <taxon>Streptophyta</taxon>
        <taxon>Embryophyta</taxon>
        <taxon>Tracheophyta</taxon>
        <taxon>Spermatophyta</taxon>
        <taxon>Magnoliopsida</taxon>
        <taxon>Liliopsida</taxon>
        <taxon>Asparagales</taxon>
        <taxon>Orchidaceae</taxon>
        <taxon>Vanilloideae</taxon>
        <taxon>Vanilleae</taxon>
        <taxon>Vanilla</taxon>
    </lineage>
</organism>
<sequence length="141" mass="15614">MNEENMVVNEDAGEMNPEERATKFVNKVCILRLYILANAVALKRVADAGAVAGHRRSGVLGHHLLLAAIGFRQAVDHLLQASATHELLVIKMPSLAGEYAFMAEEEKHKESTRVPHVGHCKRSTKSGDIVTTGWLLWRSYL</sequence>
<evidence type="ECO:0000313" key="1">
    <source>
        <dbReference type="EMBL" id="KAG0499389.1"/>
    </source>
</evidence>
<dbReference type="Proteomes" id="UP000636800">
    <property type="component" value="Chromosome 1"/>
</dbReference>
<keyword evidence="2" id="KW-1185">Reference proteome</keyword>
<dbReference type="EMBL" id="JADCNL010000001">
    <property type="protein sequence ID" value="KAG0499389.1"/>
    <property type="molecule type" value="Genomic_DNA"/>
</dbReference>
<gene>
    <name evidence="1" type="ORF">HPP92_004080</name>
</gene>